<dbReference type="STRING" id="2004952.A0A2C5YPJ6"/>
<dbReference type="Gene3D" id="3.90.1200.10">
    <property type="match status" value="1"/>
</dbReference>
<reference evidence="3 4" key="1">
    <citation type="submission" date="2017-06" db="EMBL/GenBank/DDBJ databases">
        <title>Ant-infecting Ophiocordyceps genomes reveal a high diversity of potential behavioral manipulation genes and a possible major role for enterotoxins.</title>
        <authorList>
            <person name="De Bekker C."/>
            <person name="Evans H.C."/>
            <person name="Brachmann A."/>
            <person name="Hughes D.P."/>
        </authorList>
    </citation>
    <scope>NUCLEOTIDE SEQUENCE [LARGE SCALE GENOMIC DNA]</scope>
    <source>
        <strain evidence="3 4">Map16</strain>
    </source>
</reference>
<evidence type="ECO:0000313" key="3">
    <source>
        <dbReference type="EMBL" id="PHH68944.1"/>
    </source>
</evidence>
<protein>
    <recommendedName>
        <fullName evidence="2">Aminoglycoside phosphotransferase domain-containing protein</fullName>
    </recommendedName>
</protein>
<dbReference type="SUPFAM" id="SSF56112">
    <property type="entry name" value="Protein kinase-like (PK-like)"/>
    <property type="match status" value="1"/>
</dbReference>
<feature type="region of interest" description="Disordered" evidence="1">
    <location>
        <begin position="23"/>
        <end position="45"/>
    </location>
</feature>
<dbReference type="Pfam" id="PF01636">
    <property type="entry name" value="APH"/>
    <property type="match status" value="1"/>
</dbReference>
<keyword evidence="4" id="KW-1185">Reference proteome</keyword>
<dbReference type="Proteomes" id="UP000226431">
    <property type="component" value="Unassembled WGS sequence"/>
</dbReference>
<feature type="domain" description="Aminoglycoside phosphotransferase" evidence="2">
    <location>
        <begin position="251"/>
        <end position="315"/>
    </location>
</feature>
<comment type="caution">
    <text evidence="3">The sequence shown here is derived from an EMBL/GenBank/DDBJ whole genome shotgun (WGS) entry which is preliminary data.</text>
</comment>
<organism evidence="3 4">
    <name type="scientific">Ophiocordyceps camponoti-rufipedis</name>
    <dbReference type="NCBI Taxonomy" id="2004952"/>
    <lineage>
        <taxon>Eukaryota</taxon>
        <taxon>Fungi</taxon>
        <taxon>Dikarya</taxon>
        <taxon>Ascomycota</taxon>
        <taxon>Pezizomycotina</taxon>
        <taxon>Sordariomycetes</taxon>
        <taxon>Hypocreomycetidae</taxon>
        <taxon>Hypocreales</taxon>
        <taxon>Ophiocordycipitaceae</taxon>
        <taxon>Ophiocordyceps</taxon>
    </lineage>
</organism>
<gene>
    <name evidence="3" type="ORF">CDD80_7121</name>
</gene>
<dbReference type="InterPro" id="IPR002575">
    <property type="entry name" value="Aminoglycoside_PTrfase"/>
</dbReference>
<accession>A0A2C5YPJ6</accession>
<evidence type="ECO:0000256" key="1">
    <source>
        <dbReference type="SAM" id="MobiDB-lite"/>
    </source>
</evidence>
<dbReference type="PANTHER" id="PTHR21310">
    <property type="entry name" value="AMINOGLYCOSIDE PHOSPHOTRANSFERASE-RELATED-RELATED"/>
    <property type="match status" value="1"/>
</dbReference>
<dbReference type="OrthoDB" id="4177236at2759"/>
<dbReference type="EMBL" id="NJES01000856">
    <property type="protein sequence ID" value="PHH68944.1"/>
    <property type="molecule type" value="Genomic_DNA"/>
</dbReference>
<proteinExistence type="predicted"/>
<name>A0A2C5YPJ6_9HYPO</name>
<sequence>MDQAENLPDAGSDESMAFQPIHPTAGRISENRFPSIASPRQRLDCRDPPVFPGGEADDLLNTFSMMHLDTEYQPSTVPAQSPRVADLAALVNGRRLRYHLEAPPNDDSLWVDKAYSRWITDAGLLMNETIFHLGNVPVLRLPKPFDLDGERSIDRNSSGRLLEDIWSGLSQESKFKIVSHLGEIITEMRNTAQPEEVNGRPVAGSHFSGDFSLLLDKSGEMTTWAVRTNPSYADFTAFLFHSFRPAVADRVRTAVATAFQPTGRLVLTHGELSPRNIIVHGDTVEAIIGWNAAGWYPDWWEYAKFFEATTSPENRDWYRHAEFILSTRFDKQLSAFYAIRGCQEQFD</sequence>
<dbReference type="InterPro" id="IPR011009">
    <property type="entry name" value="Kinase-like_dom_sf"/>
</dbReference>
<dbReference type="AlphaFoldDB" id="A0A2C5YPJ6"/>
<evidence type="ECO:0000259" key="2">
    <source>
        <dbReference type="Pfam" id="PF01636"/>
    </source>
</evidence>
<dbReference type="PANTHER" id="PTHR21310:SF58">
    <property type="entry name" value="AMINOGLYCOSIDE PHOSPHOTRANSFERASE DOMAIN-CONTAINING PROTEIN"/>
    <property type="match status" value="1"/>
</dbReference>
<evidence type="ECO:0000313" key="4">
    <source>
        <dbReference type="Proteomes" id="UP000226431"/>
    </source>
</evidence>
<dbReference type="InterPro" id="IPR051678">
    <property type="entry name" value="AGP_Transferase"/>
</dbReference>